<feature type="transmembrane region" description="Helical" evidence="1">
    <location>
        <begin position="113"/>
        <end position="133"/>
    </location>
</feature>
<dbReference type="KEGG" id="lcd:clem_06430"/>
<dbReference type="Pfam" id="PF13413">
    <property type="entry name" value="HTH_25"/>
    <property type="match status" value="1"/>
</dbReference>
<dbReference type="InterPro" id="IPR010982">
    <property type="entry name" value="Lambda_DNA-bd_dom_sf"/>
</dbReference>
<evidence type="ECO:0000313" key="3">
    <source>
        <dbReference type="Proteomes" id="UP000201728"/>
    </source>
</evidence>
<sequence length="190" mass="21640">MNTTIAMDEVQKDNHEKPGMLLARVREKKGYSQEYVAGKLHLRVRVIELLEEDNYQQMPEPVFIKGYLRAYAKLLGIPADPLLATFNIMHTPERKLEKALWQSKRESHKGERAVRWLTGLIAIAVLVAVGIWWQKNRDIQQIAISKNSQNETITKKNDPDIRLTDLSKMQAIFSSNSSAGQLTPMENKGG</sequence>
<gene>
    <name evidence="2" type="primary">rodZ</name>
    <name evidence="2" type="ORF">clem_06430</name>
</gene>
<proteinExistence type="predicted"/>
<dbReference type="InterPro" id="IPR001387">
    <property type="entry name" value="Cro/C1-type_HTH"/>
</dbReference>
<keyword evidence="1" id="KW-0812">Transmembrane</keyword>
<name>A0A222P1Z8_9GAMM</name>
<organism evidence="2 3">
    <name type="scientific">Legionella clemsonensis</name>
    <dbReference type="NCBI Taxonomy" id="1867846"/>
    <lineage>
        <taxon>Bacteria</taxon>
        <taxon>Pseudomonadati</taxon>
        <taxon>Pseudomonadota</taxon>
        <taxon>Gammaproteobacteria</taxon>
        <taxon>Legionellales</taxon>
        <taxon>Legionellaceae</taxon>
        <taxon>Legionella</taxon>
    </lineage>
</organism>
<evidence type="ECO:0000256" key="1">
    <source>
        <dbReference type="SAM" id="Phobius"/>
    </source>
</evidence>
<evidence type="ECO:0000313" key="2">
    <source>
        <dbReference type="EMBL" id="ASQ45841.1"/>
    </source>
</evidence>
<dbReference type="Proteomes" id="UP000201728">
    <property type="component" value="Chromosome"/>
</dbReference>
<keyword evidence="1" id="KW-0472">Membrane</keyword>
<dbReference type="SUPFAM" id="SSF47413">
    <property type="entry name" value="lambda repressor-like DNA-binding domains"/>
    <property type="match status" value="1"/>
</dbReference>
<dbReference type="InterPro" id="IPR050400">
    <property type="entry name" value="Bact_Cytoskel_RodZ"/>
</dbReference>
<protein>
    <submittedName>
        <fullName evidence="2">Cytoskeleton protein RodZ</fullName>
    </submittedName>
</protein>
<reference evidence="3" key="1">
    <citation type="submission" date="2016-07" db="EMBL/GenBank/DDBJ databases">
        <authorList>
            <person name="Florea S."/>
            <person name="Webb J.S."/>
            <person name="Jaromczyk J."/>
            <person name="Schardl C.L."/>
        </authorList>
    </citation>
    <scope>NUCLEOTIDE SEQUENCE [LARGE SCALE GENOMIC DNA]</scope>
    <source>
        <strain evidence="3">CDC-D5610</strain>
    </source>
</reference>
<dbReference type="AlphaFoldDB" id="A0A222P1Z8"/>
<dbReference type="Gene3D" id="1.10.260.40">
    <property type="entry name" value="lambda repressor-like DNA-binding domains"/>
    <property type="match status" value="1"/>
</dbReference>
<dbReference type="EMBL" id="CP016397">
    <property type="protein sequence ID" value="ASQ45841.1"/>
    <property type="molecule type" value="Genomic_DNA"/>
</dbReference>
<dbReference type="RefSeq" id="WP_094090858.1">
    <property type="nucleotide sequence ID" value="NZ_CP016397.1"/>
</dbReference>
<dbReference type="PANTHER" id="PTHR34475">
    <property type="match status" value="1"/>
</dbReference>
<accession>A0A222P1Z8</accession>
<dbReference type="GO" id="GO:0003677">
    <property type="term" value="F:DNA binding"/>
    <property type="evidence" value="ECO:0007669"/>
    <property type="project" value="InterPro"/>
</dbReference>
<keyword evidence="3" id="KW-1185">Reference proteome</keyword>
<keyword evidence="1" id="KW-1133">Transmembrane helix</keyword>
<dbReference type="CDD" id="cd00093">
    <property type="entry name" value="HTH_XRE"/>
    <property type="match status" value="1"/>
</dbReference>
<dbReference type="OrthoDB" id="9790252at2"/>
<dbReference type="PANTHER" id="PTHR34475:SF1">
    <property type="entry name" value="CYTOSKELETON PROTEIN RODZ"/>
    <property type="match status" value="1"/>
</dbReference>